<dbReference type="STRING" id="564608.C1MZT4"/>
<keyword evidence="2" id="KW-0479">Metal-binding</keyword>
<accession>C1MZT4</accession>
<dbReference type="Gene3D" id="3.30.1740.10">
    <property type="entry name" value="Zinc finger, PARP-type"/>
    <property type="match status" value="1"/>
</dbReference>
<dbReference type="SMART" id="SM01336">
    <property type="entry name" value="zf-PARP"/>
    <property type="match status" value="1"/>
</dbReference>
<keyword evidence="3" id="KW-0863">Zinc-finger</keyword>
<dbReference type="EMBL" id="GG663743">
    <property type="protein sequence ID" value="EEH54925.1"/>
    <property type="molecule type" value="Genomic_DNA"/>
</dbReference>
<feature type="region of interest" description="Disordered" evidence="6">
    <location>
        <begin position="97"/>
        <end position="235"/>
    </location>
</feature>
<evidence type="ECO:0000256" key="5">
    <source>
        <dbReference type="ARBA" id="ARBA00023242"/>
    </source>
</evidence>
<evidence type="ECO:0000259" key="7">
    <source>
        <dbReference type="PROSITE" id="PS50064"/>
    </source>
</evidence>
<dbReference type="OrthoDB" id="2017365at2759"/>
<keyword evidence="4" id="KW-0862">Zinc</keyword>
<name>C1MZT4_MICPC</name>
<dbReference type="GO" id="GO:0008270">
    <property type="term" value="F:zinc ion binding"/>
    <property type="evidence" value="ECO:0007669"/>
    <property type="project" value="UniProtKB-KW"/>
</dbReference>
<dbReference type="AlphaFoldDB" id="C1MZT4"/>
<dbReference type="OMA" id="RWGSITT"/>
<dbReference type="PROSITE" id="PS50064">
    <property type="entry name" value="ZF_PARP_2"/>
    <property type="match status" value="1"/>
</dbReference>
<dbReference type="InterPro" id="IPR001510">
    <property type="entry name" value="Znf_PARP"/>
</dbReference>
<dbReference type="KEGG" id="mpp:MICPUCDRAFT_41378"/>
<feature type="compositionally biased region" description="Basic and acidic residues" evidence="6">
    <location>
        <begin position="101"/>
        <end position="161"/>
    </location>
</feature>
<evidence type="ECO:0000256" key="4">
    <source>
        <dbReference type="ARBA" id="ARBA00022833"/>
    </source>
</evidence>
<comment type="subcellular location">
    <subcellularLocation>
        <location evidence="1">Nucleus</location>
    </subcellularLocation>
</comment>
<dbReference type="eggNOG" id="ENOG502SE30">
    <property type="taxonomic scope" value="Eukaryota"/>
</dbReference>
<dbReference type="SUPFAM" id="SSF57716">
    <property type="entry name" value="Glucocorticoid receptor-like (DNA-binding domain)"/>
    <property type="match status" value="1"/>
</dbReference>
<dbReference type="InterPro" id="IPR036957">
    <property type="entry name" value="Znf_PARP_sf"/>
</dbReference>
<dbReference type="Pfam" id="PF00645">
    <property type="entry name" value="zf-PARP"/>
    <property type="match status" value="1"/>
</dbReference>
<feature type="compositionally biased region" description="Basic and acidic residues" evidence="6">
    <location>
        <begin position="207"/>
        <end position="221"/>
    </location>
</feature>
<reference evidence="8 9" key="1">
    <citation type="journal article" date="2009" name="Science">
        <title>Green evolution and dynamic adaptations revealed by genomes of the marine picoeukaryotes Micromonas.</title>
        <authorList>
            <person name="Worden A.Z."/>
            <person name="Lee J.H."/>
            <person name="Mock T."/>
            <person name="Rouze P."/>
            <person name="Simmons M.P."/>
            <person name="Aerts A.L."/>
            <person name="Allen A.E."/>
            <person name="Cuvelier M.L."/>
            <person name="Derelle E."/>
            <person name="Everett M.V."/>
            <person name="Foulon E."/>
            <person name="Grimwood J."/>
            <person name="Gundlach H."/>
            <person name="Henrissat B."/>
            <person name="Napoli C."/>
            <person name="McDonald S.M."/>
            <person name="Parker M.S."/>
            <person name="Rombauts S."/>
            <person name="Salamov A."/>
            <person name="Von Dassow P."/>
            <person name="Badger J.H."/>
            <person name="Coutinho P.M."/>
            <person name="Demir E."/>
            <person name="Dubchak I."/>
            <person name="Gentemann C."/>
            <person name="Eikrem W."/>
            <person name="Gready J.E."/>
            <person name="John U."/>
            <person name="Lanier W."/>
            <person name="Lindquist E.A."/>
            <person name="Lucas S."/>
            <person name="Mayer K.F."/>
            <person name="Moreau H."/>
            <person name="Not F."/>
            <person name="Otillar R."/>
            <person name="Panaud O."/>
            <person name="Pangilinan J."/>
            <person name="Paulsen I."/>
            <person name="Piegu B."/>
            <person name="Poliakov A."/>
            <person name="Robbens S."/>
            <person name="Schmutz J."/>
            <person name="Toulza E."/>
            <person name="Wyss T."/>
            <person name="Zelensky A."/>
            <person name="Zhou K."/>
            <person name="Armbrust E.V."/>
            <person name="Bhattacharya D."/>
            <person name="Goodenough U.W."/>
            <person name="Van de Peer Y."/>
            <person name="Grigoriev I.V."/>
        </authorList>
    </citation>
    <scope>NUCLEOTIDE SEQUENCE [LARGE SCALE GENOMIC DNA]</scope>
    <source>
        <strain evidence="8 9">CCMP1545</strain>
    </source>
</reference>
<keyword evidence="5" id="KW-0539">Nucleus</keyword>
<dbReference type="GeneID" id="9686714"/>
<evidence type="ECO:0000256" key="3">
    <source>
        <dbReference type="ARBA" id="ARBA00022771"/>
    </source>
</evidence>
<keyword evidence="9" id="KW-1185">Reference proteome</keyword>
<evidence type="ECO:0000256" key="6">
    <source>
        <dbReference type="SAM" id="MobiDB-lite"/>
    </source>
</evidence>
<organism evidence="9">
    <name type="scientific">Micromonas pusilla (strain CCMP1545)</name>
    <name type="common">Picoplanktonic green alga</name>
    <dbReference type="NCBI Taxonomy" id="564608"/>
    <lineage>
        <taxon>Eukaryota</taxon>
        <taxon>Viridiplantae</taxon>
        <taxon>Chlorophyta</taxon>
        <taxon>Mamiellophyceae</taxon>
        <taxon>Mamiellales</taxon>
        <taxon>Mamiellaceae</taxon>
        <taxon>Micromonas</taxon>
    </lineage>
</organism>
<protein>
    <submittedName>
        <fullName evidence="8">Predicted protein</fullName>
    </submittedName>
</protein>
<dbReference type="RefSeq" id="XP_003061275.1">
    <property type="nucleotide sequence ID" value="XM_003061229.1"/>
</dbReference>
<evidence type="ECO:0000313" key="9">
    <source>
        <dbReference type="Proteomes" id="UP000001876"/>
    </source>
</evidence>
<gene>
    <name evidence="8" type="ORF">MICPUCDRAFT_41378</name>
</gene>
<evidence type="ECO:0000313" key="8">
    <source>
        <dbReference type="EMBL" id="EEH54925.1"/>
    </source>
</evidence>
<evidence type="ECO:0000256" key="2">
    <source>
        <dbReference type="ARBA" id="ARBA00022723"/>
    </source>
</evidence>
<evidence type="ECO:0000256" key="1">
    <source>
        <dbReference type="ARBA" id="ARBA00004123"/>
    </source>
</evidence>
<proteinExistence type="predicted"/>
<dbReference type="GO" id="GO:0005634">
    <property type="term" value="C:nucleus"/>
    <property type="evidence" value="ECO:0007669"/>
    <property type="project" value="UniProtKB-SubCell"/>
</dbReference>
<dbReference type="Proteomes" id="UP000001876">
    <property type="component" value="Unassembled WGS sequence"/>
</dbReference>
<feature type="compositionally biased region" description="Acidic residues" evidence="6">
    <location>
        <begin position="177"/>
        <end position="190"/>
    </location>
</feature>
<sequence length="235" mass="25281">MSNKYVIEHAKSGRSNCRKCKDPIAKDALRWGSITTRDEHDQTYWSHLGCVTEKQFTNALESYESLREIPGVGDDEDILGQVDQAYAATQTSANFDAAQKAQEKADKGSHKVEEKEAKAAEKAKAKKDAAAAKQAEKDAKAKAKEEKERAKEEAKAAKAEQKAAAAAAKKDAAAAAADDDAEAEDDDDEPIAVSKKRKNASMKPAKVFREGNRKSSRKDAIAAEEADAPCSPAAA</sequence>
<dbReference type="GO" id="GO:0003677">
    <property type="term" value="F:DNA binding"/>
    <property type="evidence" value="ECO:0007669"/>
    <property type="project" value="InterPro"/>
</dbReference>
<feature type="domain" description="PARP-type" evidence="7">
    <location>
        <begin position="5"/>
        <end position="71"/>
    </location>
</feature>